<feature type="non-terminal residue" evidence="11">
    <location>
        <position position="134"/>
    </location>
</feature>
<evidence type="ECO:0000313" key="11">
    <source>
        <dbReference type="EMBL" id="NXS67867.1"/>
    </source>
</evidence>
<dbReference type="Gene3D" id="2.60.40.10">
    <property type="entry name" value="Immunoglobulins"/>
    <property type="match status" value="1"/>
</dbReference>
<evidence type="ECO:0000256" key="7">
    <source>
        <dbReference type="ARBA" id="ARBA00023136"/>
    </source>
</evidence>
<keyword evidence="3" id="KW-0732">Signal</keyword>
<dbReference type="PANTHER" id="PTHR13771:SF9">
    <property type="entry name" value="INTERCELLULAR ADHESION MOLECULE 5"/>
    <property type="match status" value="1"/>
</dbReference>
<sequence length="134" mass="14917">LLNVTVWNSSILCYYTCSQQRKMVPIKLIVYRKAPRGEGVPAHPGTPGSSPSHCIFPPGVLEPAVLELVPQLVVGKSHKLVCSVAGVAPIRNLTVILRRGDEVLHTETFEQQSQDEPTMVRVTHWLTARRQDNR</sequence>
<comment type="caution">
    <text evidence="11">The sequence shown here is derived from an EMBL/GenBank/DDBJ whole genome shotgun (WGS) entry which is preliminary data.</text>
</comment>
<dbReference type="EMBL" id="VYZV01012037">
    <property type="protein sequence ID" value="NXS67867.1"/>
    <property type="molecule type" value="Genomic_DNA"/>
</dbReference>
<evidence type="ECO:0000256" key="2">
    <source>
        <dbReference type="ARBA" id="ARBA00022692"/>
    </source>
</evidence>
<comment type="subcellular location">
    <subcellularLocation>
        <location evidence="1">Membrane</location>
        <topology evidence="1">Single-pass type I membrane protein</topology>
    </subcellularLocation>
</comment>
<keyword evidence="4" id="KW-0677">Repeat</keyword>
<keyword evidence="8" id="KW-1015">Disulfide bond</keyword>
<dbReference type="AlphaFoldDB" id="A0A7L2WG14"/>
<proteinExistence type="predicted"/>
<keyword evidence="7" id="KW-0472">Membrane</keyword>
<name>A0A7L2WG14_PANHA</name>
<evidence type="ECO:0000256" key="5">
    <source>
        <dbReference type="ARBA" id="ARBA00022889"/>
    </source>
</evidence>
<keyword evidence="10" id="KW-0393">Immunoglobulin domain</keyword>
<keyword evidence="5" id="KW-0130">Cell adhesion</keyword>
<dbReference type="OrthoDB" id="5843397at2759"/>
<reference evidence="11 12" key="1">
    <citation type="submission" date="2019-09" db="EMBL/GenBank/DDBJ databases">
        <title>Bird 10,000 Genomes (B10K) Project - Family phase.</title>
        <authorList>
            <person name="Zhang G."/>
        </authorList>
    </citation>
    <scope>NUCLEOTIDE SEQUENCE [LARGE SCALE GENOMIC DNA]</scope>
    <source>
        <strain evidence="11">B10K-DU-012-58</strain>
        <tissue evidence="11">Muscle</tissue>
    </source>
</reference>
<evidence type="ECO:0000313" key="12">
    <source>
        <dbReference type="Proteomes" id="UP000580171"/>
    </source>
</evidence>
<protein>
    <submittedName>
        <fullName evidence="11">ICAM4 protein</fullName>
    </submittedName>
</protein>
<dbReference type="SUPFAM" id="SSF48726">
    <property type="entry name" value="Immunoglobulin"/>
    <property type="match status" value="1"/>
</dbReference>
<evidence type="ECO:0000256" key="10">
    <source>
        <dbReference type="ARBA" id="ARBA00023319"/>
    </source>
</evidence>
<keyword evidence="2" id="KW-0812">Transmembrane</keyword>
<dbReference type="InterPro" id="IPR013783">
    <property type="entry name" value="Ig-like_fold"/>
</dbReference>
<organism evidence="11 12">
    <name type="scientific">Pandion haliaetus</name>
    <name type="common">Osprey</name>
    <name type="synonym">Falco haliaetus</name>
    <dbReference type="NCBI Taxonomy" id="56262"/>
    <lineage>
        <taxon>Eukaryota</taxon>
        <taxon>Metazoa</taxon>
        <taxon>Chordata</taxon>
        <taxon>Craniata</taxon>
        <taxon>Vertebrata</taxon>
        <taxon>Euteleostomi</taxon>
        <taxon>Archelosauria</taxon>
        <taxon>Archosauria</taxon>
        <taxon>Dinosauria</taxon>
        <taxon>Saurischia</taxon>
        <taxon>Theropoda</taxon>
        <taxon>Coelurosauria</taxon>
        <taxon>Aves</taxon>
        <taxon>Neognathae</taxon>
        <taxon>Neoaves</taxon>
        <taxon>Telluraves</taxon>
        <taxon>Accipitrimorphae</taxon>
        <taxon>Accipitriformes</taxon>
        <taxon>Pandionidae</taxon>
        <taxon>Pandion</taxon>
    </lineage>
</organism>
<dbReference type="PANTHER" id="PTHR13771">
    <property type="entry name" value="INTERCELLULAR ADHESION MOLECULE"/>
    <property type="match status" value="1"/>
</dbReference>
<evidence type="ECO:0000256" key="3">
    <source>
        <dbReference type="ARBA" id="ARBA00022729"/>
    </source>
</evidence>
<evidence type="ECO:0000256" key="9">
    <source>
        <dbReference type="ARBA" id="ARBA00023180"/>
    </source>
</evidence>
<dbReference type="GO" id="GO:0005886">
    <property type="term" value="C:plasma membrane"/>
    <property type="evidence" value="ECO:0007669"/>
    <property type="project" value="TreeGrafter"/>
</dbReference>
<dbReference type="InterPro" id="IPR003987">
    <property type="entry name" value="ICAM_VCAM_N"/>
</dbReference>
<dbReference type="InterPro" id="IPR047012">
    <property type="entry name" value="ICAM_VCAM"/>
</dbReference>
<gene>
    <name evidence="11" type="primary">Icam4</name>
    <name evidence="11" type="ORF">PANHAL_R14186</name>
</gene>
<keyword evidence="12" id="KW-1185">Reference proteome</keyword>
<dbReference type="InterPro" id="IPR036179">
    <property type="entry name" value="Ig-like_dom_sf"/>
</dbReference>
<dbReference type="GO" id="GO:0098609">
    <property type="term" value="P:cell-cell adhesion"/>
    <property type="evidence" value="ECO:0007669"/>
    <property type="project" value="InterPro"/>
</dbReference>
<keyword evidence="6" id="KW-1133">Transmembrane helix</keyword>
<feature type="non-terminal residue" evidence="11">
    <location>
        <position position="1"/>
    </location>
</feature>
<dbReference type="Proteomes" id="UP000580171">
    <property type="component" value="Unassembled WGS sequence"/>
</dbReference>
<evidence type="ECO:0000256" key="1">
    <source>
        <dbReference type="ARBA" id="ARBA00004479"/>
    </source>
</evidence>
<accession>A0A7L2WG14</accession>
<evidence type="ECO:0000256" key="6">
    <source>
        <dbReference type="ARBA" id="ARBA00022989"/>
    </source>
</evidence>
<dbReference type="GO" id="GO:0005178">
    <property type="term" value="F:integrin binding"/>
    <property type="evidence" value="ECO:0007669"/>
    <property type="project" value="InterPro"/>
</dbReference>
<evidence type="ECO:0000256" key="4">
    <source>
        <dbReference type="ARBA" id="ARBA00022737"/>
    </source>
</evidence>
<evidence type="ECO:0000256" key="8">
    <source>
        <dbReference type="ARBA" id="ARBA00023157"/>
    </source>
</evidence>
<keyword evidence="9" id="KW-0325">Glycoprotein</keyword>
<dbReference type="PRINTS" id="PR01472">
    <property type="entry name" value="ICAMVCAM1"/>
</dbReference>